<dbReference type="InterPro" id="IPR002898">
    <property type="entry name" value="MotA_ExbB_proton_chnl"/>
</dbReference>
<name>A0AAX4HRL2_9BACT</name>
<proteinExistence type="inferred from homology"/>
<keyword evidence="12" id="KW-1185">Reference proteome</keyword>
<gene>
    <name evidence="11" type="ORF">SOO65_03215</name>
</gene>
<dbReference type="AlphaFoldDB" id="A0AAX4HRL2"/>
<keyword evidence="5 8" id="KW-0653">Protein transport</keyword>
<evidence type="ECO:0000313" key="12">
    <source>
        <dbReference type="Proteomes" id="UP001324634"/>
    </source>
</evidence>
<evidence type="ECO:0000313" key="11">
    <source>
        <dbReference type="EMBL" id="WPU65748.1"/>
    </source>
</evidence>
<evidence type="ECO:0000256" key="2">
    <source>
        <dbReference type="ARBA" id="ARBA00022448"/>
    </source>
</evidence>
<evidence type="ECO:0000256" key="1">
    <source>
        <dbReference type="ARBA" id="ARBA00004651"/>
    </source>
</evidence>
<comment type="similarity">
    <text evidence="8">Belongs to the exbB/tolQ family.</text>
</comment>
<keyword evidence="4 9" id="KW-0812">Transmembrane</keyword>
<dbReference type="PANTHER" id="PTHR30625:SF15">
    <property type="entry name" value="BIOPOLYMER TRANSPORT PROTEIN EXBB"/>
    <property type="match status" value="1"/>
</dbReference>
<dbReference type="PANTHER" id="PTHR30625">
    <property type="entry name" value="PROTEIN TOLQ"/>
    <property type="match status" value="1"/>
</dbReference>
<dbReference type="RefSeq" id="WP_321396824.1">
    <property type="nucleotide sequence ID" value="NZ_CP139487.1"/>
</dbReference>
<feature type="transmembrane region" description="Helical" evidence="9">
    <location>
        <begin position="160"/>
        <end position="183"/>
    </location>
</feature>
<keyword evidence="2 8" id="KW-0813">Transport</keyword>
<evidence type="ECO:0000256" key="4">
    <source>
        <dbReference type="ARBA" id="ARBA00022692"/>
    </source>
</evidence>
<organism evidence="11 12">
    <name type="scientific">Peredibacter starrii</name>
    <dbReference type="NCBI Taxonomy" id="28202"/>
    <lineage>
        <taxon>Bacteria</taxon>
        <taxon>Pseudomonadati</taxon>
        <taxon>Bdellovibrionota</taxon>
        <taxon>Bacteriovoracia</taxon>
        <taxon>Bacteriovoracales</taxon>
        <taxon>Bacteriovoracaceae</taxon>
        <taxon>Peredibacter</taxon>
    </lineage>
</organism>
<dbReference type="Proteomes" id="UP001324634">
    <property type="component" value="Chromosome"/>
</dbReference>
<protein>
    <submittedName>
        <fullName evidence="11">MotA/TolQ/ExbB proton channel family protein</fullName>
    </submittedName>
</protein>
<evidence type="ECO:0000256" key="3">
    <source>
        <dbReference type="ARBA" id="ARBA00022475"/>
    </source>
</evidence>
<keyword evidence="7 9" id="KW-0472">Membrane</keyword>
<evidence type="ECO:0000256" key="7">
    <source>
        <dbReference type="ARBA" id="ARBA00023136"/>
    </source>
</evidence>
<feature type="transmembrane region" description="Helical" evidence="9">
    <location>
        <begin position="119"/>
        <end position="140"/>
    </location>
</feature>
<evidence type="ECO:0000256" key="5">
    <source>
        <dbReference type="ARBA" id="ARBA00022927"/>
    </source>
</evidence>
<dbReference type="GO" id="GO:0017038">
    <property type="term" value="P:protein import"/>
    <property type="evidence" value="ECO:0007669"/>
    <property type="project" value="TreeGrafter"/>
</dbReference>
<keyword evidence="3" id="KW-1003">Cell membrane</keyword>
<evidence type="ECO:0000256" key="9">
    <source>
        <dbReference type="SAM" id="Phobius"/>
    </source>
</evidence>
<evidence type="ECO:0000256" key="6">
    <source>
        <dbReference type="ARBA" id="ARBA00022989"/>
    </source>
</evidence>
<dbReference type="GO" id="GO:0005886">
    <property type="term" value="C:plasma membrane"/>
    <property type="evidence" value="ECO:0007669"/>
    <property type="project" value="UniProtKB-SubCell"/>
</dbReference>
<dbReference type="Pfam" id="PF01618">
    <property type="entry name" value="MotA_ExbB"/>
    <property type="match status" value="1"/>
</dbReference>
<feature type="transmembrane region" description="Helical" evidence="9">
    <location>
        <begin position="16"/>
        <end position="33"/>
    </location>
</feature>
<sequence length="213" mass="23169">MEIIQWAIRFITEGGVFMYVILAVWAFALAVALERFKKLSYTYDVDGPSFMNELQRYILSNDIQGAIRVCSGSQAALPRVLKSGLKRANQGTEQVQNAIDATALEVIPKIEQRLSYLQLAANLSTLFGLLGTIQGLIQSFSAVSAADPTQKAEVLAKGIAVAMNTTALGLLAAITIMMIHAFLTSKSEKIVNEIDEFAVKLQDLLGTKKAIDD</sequence>
<feature type="domain" description="MotA/TolQ/ExbB proton channel" evidence="10">
    <location>
        <begin position="76"/>
        <end position="195"/>
    </location>
</feature>
<dbReference type="InterPro" id="IPR050790">
    <property type="entry name" value="ExbB/TolQ_transport"/>
</dbReference>
<accession>A0AAX4HRL2</accession>
<evidence type="ECO:0000256" key="8">
    <source>
        <dbReference type="RuleBase" id="RU004057"/>
    </source>
</evidence>
<dbReference type="EMBL" id="CP139487">
    <property type="protein sequence ID" value="WPU65748.1"/>
    <property type="molecule type" value="Genomic_DNA"/>
</dbReference>
<comment type="subcellular location">
    <subcellularLocation>
        <location evidence="1">Cell membrane</location>
        <topology evidence="1">Multi-pass membrane protein</topology>
    </subcellularLocation>
    <subcellularLocation>
        <location evidence="8">Membrane</location>
        <topology evidence="8">Multi-pass membrane protein</topology>
    </subcellularLocation>
</comment>
<dbReference type="KEGG" id="psti:SOO65_03215"/>
<evidence type="ECO:0000259" key="10">
    <source>
        <dbReference type="Pfam" id="PF01618"/>
    </source>
</evidence>
<reference evidence="11 12" key="1">
    <citation type="submission" date="2023-11" db="EMBL/GenBank/DDBJ databases">
        <title>Peredibacter starrii A3.12.</title>
        <authorList>
            <person name="Mitchell R.J."/>
        </authorList>
    </citation>
    <scope>NUCLEOTIDE SEQUENCE [LARGE SCALE GENOMIC DNA]</scope>
    <source>
        <strain evidence="11 12">A3.12</strain>
    </source>
</reference>
<keyword evidence="6 9" id="KW-1133">Transmembrane helix</keyword>